<evidence type="ECO:0000256" key="1">
    <source>
        <dbReference type="SAM" id="Phobius"/>
    </source>
</evidence>
<sequence length="653" mass="72572">MSGLFLCVAIIGPKYGRIISESGPFSPSGATLLTVLLAKTIEISFVTLFLAFLGQVITRRAMDGRSVTLASVAMRSWVMQPGTLFTQWETVCEKGVTMLGLLSLLATFNALLYTTSSGALVQPQIRVPPWSHQVLSGVVQTPKFKNLQTQCLPFANDQNTPAVGCVPIQLTSQCLPTFENYLSKWREDSLTSWPRDGYGRLLIIGNLDENTTVFPAWIEHMDVSEASSKWGRIVNNVTLAIPHRDVPGAVRDRRNGLLQPSDLRNAGSYSIHASVPALALQSLCVNANREELAPIVYEAWPNANSSRPGNGIYSNPSTNNRTVLDEIFDWRDISLDKDHNDSQNWTRARPVFRKFPPISGTVLNHTNYNHGTSEAYVLGRHSNTIGTDYFLCSLQMQLTTICSTRYNASTTGQTLEVLCDEQHKDLAYKASSPELPEFTIVQDWLDAAYELLEAMSLNTGDIAIYQSVSRILTSLQLQEPRLNETLPSPAEALVSLALCKALDLVQGVPFAGSWISSSESVGSAQYQTFNSSVQVTQYMSGGIYAYQKGFFVILAAVFVVNVVILVYFTAIMRVRFIVDICEPLVLFLLGYHSLADNLFSGDAEIRPQKETFSVPWLVKARYGQLVVVGQDEADEKEHSMWRDKFHNRRRRPS</sequence>
<feature type="transmembrane region" description="Helical" evidence="1">
    <location>
        <begin position="549"/>
        <end position="568"/>
    </location>
</feature>
<keyword evidence="3" id="KW-1185">Reference proteome</keyword>
<organism evidence="2 3">
    <name type="scientific">Trematosphaeria pertusa</name>
    <dbReference type="NCBI Taxonomy" id="390896"/>
    <lineage>
        <taxon>Eukaryota</taxon>
        <taxon>Fungi</taxon>
        <taxon>Dikarya</taxon>
        <taxon>Ascomycota</taxon>
        <taxon>Pezizomycotina</taxon>
        <taxon>Dothideomycetes</taxon>
        <taxon>Pleosporomycetidae</taxon>
        <taxon>Pleosporales</taxon>
        <taxon>Massarineae</taxon>
        <taxon>Trematosphaeriaceae</taxon>
        <taxon>Trematosphaeria</taxon>
    </lineage>
</organism>
<evidence type="ECO:0000313" key="3">
    <source>
        <dbReference type="Proteomes" id="UP000800094"/>
    </source>
</evidence>
<dbReference type="Proteomes" id="UP000800094">
    <property type="component" value="Unassembled WGS sequence"/>
</dbReference>
<dbReference type="OrthoDB" id="4721035at2759"/>
<keyword evidence="1" id="KW-1133">Transmembrane helix</keyword>
<dbReference type="AlphaFoldDB" id="A0A6A6I4K6"/>
<keyword evidence="1" id="KW-0472">Membrane</keyword>
<dbReference type="GeneID" id="54579401"/>
<evidence type="ECO:0000313" key="2">
    <source>
        <dbReference type="EMBL" id="KAF2244892.1"/>
    </source>
</evidence>
<feature type="transmembrane region" description="Helical" evidence="1">
    <location>
        <begin position="96"/>
        <end position="114"/>
    </location>
</feature>
<feature type="transmembrane region" description="Helical" evidence="1">
    <location>
        <begin position="32"/>
        <end position="53"/>
    </location>
</feature>
<dbReference type="EMBL" id="ML987202">
    <property type="protein sequence ID" value="KAF2244892.1"/>
    <property type="molecule type" value="Genomic_DNA"/>
</dbReference>
<keyword evidence="1" id="KW-0812">Transmembrane</keyword>
<dbReference type="RefSeq" id="XP_033679896.1">
    <property type="nucleotide sequence ID" value="XM_033826071.1"/>
</dbReference>
<name>A0A6A6I4K6_9PLEO</name>
<gene>
    <name evidence="2" type="ORF">BU26DRAFT_491013</name>
</gene>
<reference evidence="2" key="1">
    <citation type="journal article" date="2020" name="Stud. Mycol.">
        <title>101 Dothideomycetes genomes: a test case for predicting lifestyles and emergence of pathogens.</title>
        <authorList>
            <person name="Haridas S."/>
            <person name="Albert R."/>
            <person name="Binder M."/>
            <person name="Bloem J."/>
            <person name="Labutti K."/>
            <person name="Salamov A."/>
            <person name="Andreopoulos B."/>
            <person name="Baker S."/>
            <person name="Barry K."/>
            <person name="Bills G."/>
            <person name="Bluhm B."/>
            <person name="Cannon C."/>
            <person name="Castanera R."/>
            <person name="Culley D."/>
            <person name="Daum C."/>
            <person name="Ezra D."/>
            <person name="Gonzalez J."/>
            <person name="Henrissat B."/>
            <person name="Kuo A."/>
            <person name="Liang C."/>
            <person name="Lipzen A."/>
            <person name="Lutzoni F."/>
            <person name="Magnuson J."/>
            <person name="Mondo S."/>
            <person name="Nolan M."/>
            <person name="Ohm R."/>
            <person name="Pangilinan J."/>
            <person name="Park H.-J."/>
            <person name="Ramirez L."/>
            <person name="Alfaro M."/>
            <person name="Sun H."/>
            <person name="Tritt A."/>
            <person name="Yoshinaga Y."/>
            <person name="Zwiers L.-H."/>
            <person name="Turgeon B."/>
            <person name="Goodwin S."/>
            <person name="Spatafora J."/>
            <person name="Crous P."/>
            <person name="Grigoriev I."/>
        </authorList>
    </citation>
    <scope>NUCLEOTIDE SEQUENCE</scope>
    <source>
        <strain evidence="2">CBS 122368</strain>
    </source>
</reference>
<accession>A0A6A6I4K6</accession>
<protein>
    <submittedName>
        <fullName evidence="2">Uncharacterized protein</fullName>
    </submittedName>
</protein>
<proteinExistence type="predicted"/>